<comment type="pathway">
    <text evidence="8 9">Carbohydrate degradation; glycolysis; D-glyceraldehyde 3-phosphate from glycerone phosphate: step 1/1.</text>
</comment>
<evidence type="ECO:0000256" key="6">
    <source>
        <dbReference type="ARBA" id="ARBA00023152"/>
    </source>
</evidence>
<evidence type="ECO:0000313" key="11">
    <source>
        <dbReference type="Proteomes" id="UP000637769"/>
    </source>
</evidence>
<evidence type="ECO:0000256" key="8">
    <source>
        <dbReference type="HAMAP-Rule" id="MF_00147"/>
    </source>
</evidence>
<name>A0ABQ1M1Y2_9PROT</name>
<dbReference type="Gene3D" id="3.20.20.70">
    <property type="entry name" value="Aldolase class I"/>
    <property type="match status" value="1"/>
</dbReference>
<comment type="caution">
    <text evidence="10">The sequence shown here is derived from an EMBL/GenBank/DDBJ whole genome shotgun (WGS) entry which is preliminary data.</text>
</comment>
<comment type="function">
    <text evidence="8">Involved in the gluconeogenesis. Catalyzes stereospecifically the conversion of dihydroxyacetone phosphate (DHAP) to D-glyceraldehyde-3-phosphate (G3P).</text>
</comment>
<evidence type="ECO:0000256" key="2">
    <source>
        <dbReference type="ARBA" id="ARBA00004939"/>
    </source>
</evidence>
<dbReference type="PANTHER" id="PTHR21139">
    <property type="entry name" value="TRIOSEPHOSPHATE ISOMERASE"/>
    <property type="match status" value="1"/>
</dbReference>
<dbReference type="GO" id="GO:0016853">
    <property type="term" value="F:isomerase activity"/>
    <property type="evidence" value="ECO:0007669"/>
    <property type="project" value="UniProtKB-KW"/>
</dbReference>
<keyword evidence="11" id="KW-1185">Reference proteome</keyword>
<comment type="subunit">
    <text evidence="8 9">Homodimer.</text>
</comment>
<evidence type="ECO:0000256" key="4">
    <source>
        <dbReference type="ARBA" id="ARBA00022432"/>
    </source>
</evidence>
<feature type="active site" description="Proton acceptor" evidence="8">
    <location>
        <position position="162"/>
    </location>
</feature>
<feature type="binding site" evidence="8">
    <location>
        <position position="207"/>
    </location>
    <ligand>
        <name>substrate</name>
    </ligand>
</feature>
<dbReference type="HAMAP" id="MF_00147_B">
    <property type="entry name" value="TIM_B"/>
    <property type="match status" value="1"/>
</dbReference>
<dbReference type="PROSITE" id="PS00171">
    <property type="entry name" value="TIM_1"/>
    <property type="match status" value="1"/>
</dbReference>
<organism evidence="10 11">
    <name type="scientific">Asaia siamensis</name>
    <dbReference type="NCBI Taxonomy" id="110479"/>
    <lineage>
        <taxon>Bacteria</taxon>
        <taxon>Pseudomonadati</taxon>
        <taxon>Pseudomonadota</taxon>
        <taxon>Alphaproteobacteria</taxon>
        <taxon>Acetobacterales</taxon>
        <taxon>Acetobacteraceae</taxon>
        <taxon>Asaia</taxon>
    </lineage>
</organism>
<comment type="similarity">
    <text evidence="3 8 9">Belongs to the triosephosphate isomerase family.</text>
</comment>
<proteinExistence type="inferred from homology"/>
<feature type="binding site" evidence="8">
    <location>
        <position position="168"/>
    </location>
    <ligand>
        <name>substrate</name>
    </ligand>
</feature>
<dbReference type="SUPFAM" id="SSF51351">
    <property type="entry name" value="Triosephosphate isomerase (TIM)"/>
    <property type="match status" value="1"/>
</dbReference>
<evidence type="ECO:0000256" key="9">
    <source>
        <dbReference type="RuleBase" id="RU363013"/>
    </source>
</evidence>
<comment type="pathway">
    <text evidence="2">Carbohydrate metabolism; erythritol degradation.</text>
</comment>
<dbReference type="InterPro" id="IPR013785">
    <property type="entry name" value="Aldolase_TIM"/>
</dbReference>
<feature type="binding site" evidence="8">
    <location>
        <begin position="228"/>
        <end position="229"/>
    </location>
    <ligand>
        <name>substrate</name>
    </ligand>
</feature>
<evidence type="ECO:0000313" key="10">
    <source>
        <dbReference type="EMBL" id="GGC32050.1"/>
    </source>
</evidence>
<evidence type="ECO:0000256" key="3">
    <source>
        <dbReference type="ARBA" id="ARBA00007422"/>
    </source>
</evidence>
<comment type="catalytic activity">
    <reaction evidence="8 9">
        <text>D-glyceraldehyde 3-phosphate = dihydroxyacetone phosphate</text>
        <dbReference type="Rhea" id="RHEA:18585"/>
        <dbReference type="ChEBI" id="CHEBI:57642"/>
        <dbReference type="ChEBI" id="CHEBI:59776"/>
        <dbReference type="EC" id="5.3.1.1"/>
    </reaction>
</comment>
<keyword evidence="4 8" id="KW-0312">Gluconeogenesis</keyword>
<dbReference type="InterPro" id="IPR020861">
    <property type="entry name" value="Triosephosphate_isomerase_AS"/>
</dbReference>
<dbReference type="EMBL" id="BMCH01000004">
    <property type="protein sequence ID" value="GGC32050.1"/>
    <property type="molecule type" value="Genomic_DNA"/>
</dbReference>
<feature type="active site" description="Electrophile" evidence="8">
    <location>
        <position position="95"/>
    </location>
</feature>
<gene>
    <name evidence="8 10" type="primary">tpiA</name>
    <name evidence="10" type="ORF">GCM10007207_16950</name>
</gene>
<accession>A0ABQ1M1Y2</accession>
<keyword evidence="5 8" id="KW-0963">Cytoplasm</keyword>
<comment type="catalytic activity">
    <reaction evidence="1">
        <text>L-erythrulose 1-phosphate = D-erythrulose 4-phosphate</text>
        <dbReference type="Rhea" id="RHEA:49588"/>
        <dbReference type="ChEBI" id="CHEBI:58002"/>
        <dbReference type="ChEBI" id="CHEBI:90796"/>
        <dbReference type="EC" id="5.3.1.33"/>
    </reaction>
</comment>
<evidence type="ECO:0000256" key="7">
    <source>
        <dbReference type="ARBA" id="ARBA00023235"/>
    </source>
</evidence>
<dbReference type="InterPro" id="IPR022896">
    <property type="entry name" value="TrioseP_Isoase_bac/euk"/>
</dbReference>
<dbReference type="Pfam" id="PF00121">
    <property type="entry name" value="TIM"/>
    <property type="match status" value="1"/>
</dbReference>
<dbReference type="NCBIfam" id="TIGR00419">
    <property type="entry name" value="tim"/>
    <property type="match status" value="1"/>
</dbReference>
<dbReference type="PROSITE" id="PS51440">
    <property type="entry name" value="TIM_2"/>
    <property type="match status" value="1"/>
</dbReference>
<comment type="subcellular location">
    <subcellularLocation>
        <location evidence="8 9">Cytoplasm</location>
    </subcellularLocation>
</comment>
<protein>
    <recommendedName>
        <fullName evidence="8 9">Triosephosphate isomerase</fullName>
        <shortName evidence="8">TIM</shortName>
        <shortName evidence="8">TPI</shortName>
        <ecNumber evidence="8 9">5.3.1.1</ecNumber>
    </recommendedName>
    <alternativeName>
        <fullName evidence="8">Triose-phosphate isomerase</fullName>
    </alternativeName>
</protein>
<keyword evidence="7 8" id="KW-0413">Isomerase</keyword>
<dbReference type="InterPro" id="IPR035990">
    <property type="entry name" value="TIM_sf"/>
</dbReference>
<evidence type="ECO:0000256" key="5">
    <source>
        <dbReference type="ARBA" id="ARBA00022490"/>
    </source>
</evidence>
<sequence length="249" mass="26770">MRQMIIGNWKMHGLRKAGTDLASAITTEIGAILKERDVVLAPPFTLLHHLFPLLSEHGVGLGAQDCHAEIEGAYTGDISAGMLADSGVSHVILGHSERREHHHEYNALIRRKVMRAREFGLCPVVCVGESGRQKEENLAEEWLGKQITECLPPDFDGIVAYEPIWAIGTGKAATQQDIESRLTFLHDALARHLETDDKSMRVLYGGSVKPEDAASILAVPGVGGVLVGGASLSARSFLGIARAGLPLAS</sequence>
<dbReference type="InterPro" id="IPR000652">
    <property type="entry name" value="Triosephosphate_isomerase"/>
</dbReference>
<evidence type="ECO:0000256" key="1">
    <source>
        <dbReference type="ARBA" id="ARBA00000148"/>
    </source>
</evidence>
<feature type="binding site" evidence="8">
    <location>
        <begin position="8"/>
        <end position="10"/>
    </location>
    <ligand>
        <name>substrate</name>
    </ligand>
</feature>
<dbReference type="EC" id="5.3.1.1" evidence="8 9"/>
<dbReference type="CDD" id="cd00311">
    <property type="entry name" value="TIM"/>
    <property type="match status" value="1"/>
</dbReference>
<dbReference type="PANTHER" id="PTHR21139:SF42">
    <property type="entry name" value="TRIOSEPHOSPHATE ISOMERASE"/>
    <property type="match status" value="1"/>
</dbReference>
<reference evidence="11" key="1">
    <citation type="journal article" date="2019" name="Int. J. Syst. Evol. Microbiol.">
        <title>The Global Catalogue of Microorganisms (GCM) 10K type strain sequencing project: providing services to taxonomists for standard genome sequencing and annotation.</title>
        <authorList>
            <consortium name="The Broad Institute Genomics Platform"/>
            <consortium name="The Broad Institute Genome Sequencing Center for Infectious Disease"/>
            <person name="Wu L."/>
            <person name="Ma J."/>
        </authorList>
    </citation>
    <scope>NUCLEOTIDE SEQUENCE [LARGE SCALE GENOMIC DNA]</scope>
    <source>
        <strain evidence="11">CCM 7132</strain>
    </source>
</reference>
<keyword evidence="6 8" id="KW-0324">Glycolysis</keyword>
<dbReference type="Proteomes" id="UP000637769">
    <property type="component" value="Unassembled WGS sequence"/>
</dbReference>
<dbReference type="RefSeq" id="WP_188426356.1">
    <property type="nucleotide sequence ID" value="NZ_BMCH01000004.1"/>
</dbReference>
<comment type="pathway">
    <text evidence="8 9">Carbohydrate biosynthesis; gluconeogenesis.</text>
</comment>